<reference evidence="3 4" key="1">
    <citation type="submission" date="2018-03" db="EMBL/GenBank/DDBJ databases">
        <title>Genomic Encyclopedia of Archaeal and Bacterial Type Strains, Phase II (KMG-II): from individual species to whole genera.</title>
        <authorList>
            <person name="Goeker M."/>
        </authorList>
    </citation>
    <scope>NUCLEOTIDE SEQUENCE [LARGE SCALE GENOMIC DNA]</scope>
    <source>
        <strain evidence="3 4">DSM 100673</strain>
    </source>
</reference>
<dbReference type="AlphaFoldDB" id="A0A2P8FIW9"/>
<feature type="chain" id="PRO_5015164491" description="Lipoprotein" evidence="2">
    <location>
        <begin position="24"/>
        <end position="102"/>
    </location>
</feature>
<feature type="compositionally biased region" description="Pro residues" evidence="1">
    <location>
        <begin position="74"/>
        <end position="102"/>
    </location>
</feature>
<organism evidence="3 4">
    <name type="scientific">Shimia abyssi</name>
    <dbReference type="NCBI Taxonomy" id="1662395"/>
    <lineage>
        <taxon>Bacteria</taxon>
        <taxon>Pseudomonadati</taxon>
        <taxon>Pseudomonadota</taxon>
        <taxon>Alphaproteobacteria</taxon>
        <taxon>Rhodobacterales</taxon>
        <taxon>Roseobacteraceae</taxon>
    </lineage>
</organism>
<feature type="signal peptide" evidence="2">
    <location>
        <begin position="1"/>
        <end position="23"/>
    </location>
</feature>
<accession>A0A2P8FIW9</accession>
<name>A0A2P8FIW9_9RHOB</name>
<comment type="caution">
    <text evidence="3">The sequence shown here is derived from an EMBL/GenBank/DDBJ whole genome shotgun (WGS) entry which is preliminary data.</text>
</comment>
<evidence type="ECO:0008006" key="5">
    <source>
        <dbReference type="Google" id="ProtNLM"/>
    </source>
</evidence>
<proteinExistence type="predicted"/>
<protein>
    <recommendedName>
        <fullName evidence="5">Lipoprotein</fullName>
    </recommendedName>
</protein>
<feature type="region of interest" description="Disordered" evidence="1">
    <location>
        <begin position="48"/>
        <end position="102"/>
    </location>
</feature>
<sequence>MKRSVKNLLRAVSLITVGGFVLAGCDSTGGSVYTGAYYDSMMWNDYYRPYPPPNNRPPRPEHPIERPPERPVHPIAPRPPVSRPTPRPSPPSRPAPRPSPRR</sequence>
<keyword evidence="4" id="KW-1185">Reference proteome</keyword>
<evidence type="ECO:0000256" key="1">
    <source>
        <dbReference type="SAM" id="MobiDB-lite"/>
    </source>
</evidence>
<evidence type="ECO:0000313" key="4">
    <source>
        <dbReference type="Proteomes" id="UP000240418"/>
    </source>
</evidence>
<keyword evidence="2" id="KW-0732">Signal</keyword>
<evidence type="ECO:0000313" key="3">
    <source>
        <dbReference type="EMBL" id="PSL21656.1"/>
    </source>
</evidence>
<feature type="compositionally biased region" description="Basic and acidic residues" evidence="1">
    <location>
        <begin position="58"/>
        <end position="72"/>
    </location>
</feature>
<dbReference type="EMBL" id="PYGJ01000001">
    <property type="protein sequence ID" value="PSL21656.1"/>
    <property type="molecule type" value="Genomic_DNA"/>
</dbReference>
<gene>
    <name evidence="3" type="ORF">CLV88_10180</name>
</gene>
<dbReference type="PROSITE" id="PS51257">
    <property type="entry name" value="PROKAR_LIPOPROTEIN"/>
    <property type="match status" value="1"/>
</dbReference>
<evidence type="ECO:0000256" key="2">
    <source>
        <dbReference type="SAM" id="SignalP"/>
    </source>
</evidence>
<dbReference type="Proteomes" id="UP000240418">
    <property type="component" value="Unassembled WGS sequence"/>
</dbReference>